<proteinExistence type="predicted"/>
<dbReference type="Proteomes" id="UP001597233">
    <property type="component" value="Unassembled WGS sequence"/>
</dbReference>
<name>A0ABW4RI30_9BACL</name>
<evidence type="ECO:0000313" key="2">
    <source>
        <dbReference type="Proteomes" id="UP001597233"/>
    </source>
</evidence>
<gene>
    <name evidence="1" type="ORF">ACFSC9_10245</name>
</gene>
<protein>
    <submittedName>
        <fullName evidence="1">Uncharacterized protein</fullName>
    </submittedName>
</protein>
<dbReference type="EMBL" id="JBHUEH010000014">
    <property type="protein sequence ID" value="MFD1885907.1"/>
    <property type="molecule type" value="Genomic_DNA"/>
</dbReference>
<keyword evidence="2" id="KW-1185">Reference proteome</keyword>
<reference evidence="2" key="1">
    <citation type="journal article" date="2019" name="Int. J. Syst. Evol. Microbiol.">
        <title>The Global Catalogue of Microorganisms (GCM) 10K type strain sequencing project: providing services to taxonomists for standard genome sequencing and annotation.</title>
        <authorList>
            <consortium name="The Broad Institute Genomics Platform"/>
            <consortium name="The Broad Institute Genome Sequencing Center for Infectious Disease"/>
            <person name="Wu L."/>
            <person name="Ma J."/>
        </authorList>
    </citation>
    <scope>NUCLEOTIDE SEQUENCE [LARGE SCALE GENOMIC DNA]</scope>
    <source>
        <strain evidence="2">CCUG 54950</strain>
    </source>
</reference>
<sequence length="107" mass="11958">MKAVPLVNEQGYFVEDVLVEESFTNTMLSTNKNTIISTPVPPGLYQPRWDFEQSIWVEGMSVADIAALQPVAIETPEQKITRLEQSDLDNKELIASLYEMLVAQGGQ</sequence>
<accession>A0ABW4RI30</accession>
<dbReference type="RefSeq" id="WP_347324844.1">
    <property type="nucleotide sequence ID" value="NZ_JBCGUH010000004.1"/>
</dbReference>
<evidence type="ECO:0000313" key="1">
    <source>
        <dbReference type="EMBL" id="MFD1885907.1"/>
    </source>
</evidence>
<comment type="caution">
    <text evidence="1">The sequence shown here is derived from an EMBL/GenBank/DDBJ whole genome shotgun (WGS) entry which is preliminary data.</text>
</comment>
<organism evidence="1 2">
    <name type="scientific">Paenibacillus wenxiniae</name>
    <dbReference type="NCBI Taxonomy" id="1636843"/>
    <lineage>
        <taxon>Bacteria</taxon>
        <taxon>Bacillati</taxon>
        <taxon>Bacillota</taxon>
        <taxon>Bacilli</taxon>
        <taxon>Bacillales</taxon>
        <taxon>Paenibacillaceae</taxon>
        <taxon>Paenibacillus</taxon>
    </lineage>
</organism>